<protein>
    <submittedName>
        <fullName evidence="1">Uncharacterized protein</fullName>
    </submittedName>
</protein>
<accession>A0A815FKX5</accession>
<evidence type="ECO:0000313" key="1">
    <source>
        <dbReference type="EMBL" id="CAF1324693.1"/>
    </source>
</evidence>
<evidence type="ECO:0000313" key="3">
    <source>
        <dbReference type="Proteomes" id="UP000663829"/>
    </source>
</evidence>
<proteinExistence type="predicted"/>
<reference evidence="1" key="1">
    <citation type="submission" date="2021-02" db="EMBL/GenBank/DDBJ databases">
        <authorList>
            <person name="Nowell W R."/>
        </authorList>
    </citation>
    <scope>NUCLEOTIDE SEQUENCE</scope>
</reference>
<keyword evidence="3" id="KW-1185">Reference proteome</keyword>
<dbReference type="EMBL" id="CAJOBC010049677">
    <property type="protein sequence ID" value="CAF4173504.1"/>
    <property type="molecule type" value="Genomic_DNA"/>
</dbReference>
<organism evidence="1 3">
    <name type="scientific">Didymodactylos carnosus</name>
    <dbReference type="NCBI Taxonomy" id="1234261"/>
    <lineage>
        <taxon>Eukaryota</taxon>
        <taxon>Metazoa</taxon>
        <taxon>Spiralia</taxon>
        <taxon>Gnathifera</taxon>
        <taxon>Rotifera</taxon>
        <taxon>Eurotatoria</taxon>
        <taxon>Bdelloidea</taxon>
        <taxon>Philodinida</taxon>
        <taxon>Philodinidae</taxon>
        <taxon>Didymodactylos</taxon>
    </lineage>
</organism>
<sequence>MMEPDLNQYSKVIPYWEGGDIGQYSNHLTVWLDEHIGREGQNVDLKSEFQTNIQPLNTLDNEVVDTPLFLSPEILEQLKDRVYCLKAFFNSNECLAFINLHHDRKIFFITSGSMGETFLREIAGLPQIQEILIFCGNISHHVQTWAMDYIEVITAMLDHQTNLLLRLTKDIAKYIQDKGAEHMAALERNGAKTCYAWAIKLTLRAKKLGDTNSKILLDILEKKFDDVETTSSTAEEHMEQDKP</sequence>
<dbReference type="Proteomes" id="UP000681722">
    <property type="component" value="Unassembled WGS sequence"/>
</dbReference>
<name>A0A815FKX5_9BILA</name>
<evidence type="ECO:0000313" key="2">
    <source>
        <dbReference type="EMBL" id="CAF4173504.1"/>
    </source>
</evidence>
<gene>
    <name evidence="1" type="ORF">GPM918_LOCUS29643</name>
    <name evidence="2" type="ORF">SRO942_LOCUS30230</name>
</gene>
<comment type="caution">
    <text evidence="1">The sequence shown here is derived from an EMBL/GenBank/DDBJ whole genome shotgun (WGS) entry which is preliminary data.</text>
</comment>
<dbReference type="EMBL" id="CAJNOQ010013587">
    <property type="protein sequence ID" value="CAF1324693.1"/>
    <property type="molecule type" value="Genomic_DNA"/>
</dbReference>
<dbReference type="OrthoDB" id="9997315at2759"/>
<dbReference type="AlphaFoldDB" id="A0A815FKX5"/>
<dbReference type="Proteomes" id="UP000663829">
    <property type="component" value="Unassembled WGS sequence"/>
</dbReference>